<feature type="signal peptide" evidence="5">
    <location>
        <begin position="1"/>
        <end position="23"/>
    </location>
</feature>
<evidence type="ECO:0000313" key="9">
    <source>
        <dbReference type="Proteomes" id="UP000254848"/>
    </source>
</evidence>
<organism evidence="8 9">
    <name type="scientific">Enterobacillus tribolii</name>
    <dbReference type="NCBI Taxonomy" id="1487935"/>
    <lineage>
        <taxon>Bacteria</taxon>
        <taxon>Pseudomonadati</taxon>
        <taxon>Pseudomonadota</taxon>
        <taxon>Gammaproteobacteria</taxon>
        <taxon>Enterobacterales</taxon>
        <taxon>Hafniaceae</taxon>
        <taxon>Enterobacillus</taxon>
    </lineage>
</organism>
<dbReference type="GO" id="GO:0045152">
    <property type="term" value="F:antisigma factor binding"/>
    <property type="evidence" value="ECO:0007669"/>
    <property type="project" value="TreeGrafter"/>
</dbReference>
<dbReference type="RefSeq" id="WP_115459118.1">
    <property type="nucleotide sequence ID" value="NZ_QRAP01000006.1"/>
</dbReference>
<dbReference type="AlphaFoldDB" id="A0A370QNR9"/>
<accession>A0A370QNR9</accession>
<protein>
    <submittedName>
        <fullName evidence="8">MucB/RseB-like sigma(E) regulatory protein</fullName>
    </submittedName>
</protein>
<dbReference type="Pfam" id="PF17188">
    <property type="entry name" value="MucB_RseB_C"/>
    <property type="match status" value="1"/>
</dbReference>
<dbReference type="InterPro" id="IPR005588">
    <property type="entry name" value="MucB_RseB"/>
</dbReference>
<keyword evidence="9" id="KW-1185">Reference proteome</keyword>
<reference evidence="8 9" key="1">
    <citation type="submission" date="2018-07" db="EMBL/GenBank/DDBJ databases">
        <title>Genomic Encyclopedia of Type Strains, Phase IV (KMG-IV): sequencing the most valuable type-strain genomes for metagenomic binning, comparative biology and taxonomic classification.</title>
        <authorList>
            <person name="Goeker M."/>
        </authorList>
    </citation>
    <scope>NUCLEOTIDE SEQUENCE [LARGE SCALE GENOMIC DNA]</scope>
    <source>
        <strain evidence="8 9">DSM 103736</strain>
    </source>
</reference>
<gene>
    <name evidence="8" type="ORF">C8D90_106216</name>
</gene>
<dbReference type="Gene3D" id="2.50.20.10">
    <property type="entry name" value="Lipoprotein localisation LolA/LolB/LppX"/>
    <property type="match status" value="1"/>
</dbReference>
<evidence type="ECO:0000256" key="2">
    <source>
        <dbReference type="ARBA" id="ARBA00008150"/>
    </source>
</evidence>
<dbReference type="Pfam" id="PF03888">
    <property type="entry name" value="MucB_RseB"/>
    <property type="match status" value="1"/>
</dbReference>
<dbReference type="GO" id="GO:0030288">
    <property type="term" value="C:outer membrane-bounded periplasmic space"/>
    <property type="evidence" value="ECO:0007669"/>
    <property type="project" value="TreeGrafter"/>
</dbReference>
<evidence type="ECO:0000256" key="1">
    <source>
        <dbReference type="ARBA" id="ARBA00004418"/>
    </source>
</evidence>
<dbReference type="PIRSF" id="PIRSF005427">
    <property type="entry name" value="RseB"/>
    <property type="match status" value="1"/>
</dbReference>
<feature type="domain" description="MucB/RseB N-terminal" evidence="6">
    <location>
        <begin position="44"/>
        <end position="219"/>
    </location>
</feature>
<evidence type="ECO:0000256" key="4">
    <source>
        <dbReference type="ARBA" id="ARBA00022764"/>
    </source>
</evidence>
<feature type="chain" id="PRO_5016753864" evidence="5">
    <location>
        <begin position="24"/>
        <end position="333"/>
    </location>
</feature>
<dbReference type="PANTHER" id="PTHR38782">
    <property type="match status" value="1"/>
</dbReference>
<evidence type="ECO:0000256" key="5">
    <source>
        <dbReference type="SAM" id="SignalP"/>
    </source>
</evidence>
<comment type="caution">
    <text evidence="8">The sequence shown here is derived from an EMBL/GenBank/DDBJ whole genome shotgun (WGS) entry which is preliminary data.</text>
</comment>
<dbReference type="GO" id="GO:0032885">
    <property type="term" value="P:regulation of polysaccharide biosynthetic process"/>
    <property type="evidence" value="ECO:0007669"/>
    <property type="project" value="TreeGrafter"/>
</dbReference>
<name>A0A370QNR9_9GAMM</name>
<evidence type="ECO:0000259" key="6">
    <source>
        <dbReference type="Pfam" id="PF03888"/>
    </source>
</evidence>
<keyword evidence="4" id="KW-0574">Periplasm</keyword>
<proteinExistence type="inferred from homology"/>
<dbReference type="OrthoDB" id="7067274at2"/>
<dbReference type="CDD" id="cd16327">
    <property type="entry name" value="RseB"/>
    <property type="match status" value="1"/>
</dbReference>
<feature type="domain" description="MucB/RseB C-terminal" evidence="7">
    <location>
        <begin position="234"/>
        <end position="326"/>
    </location>
</feature>
<dbReference type="InterPro" id="IPR033436">
    <property type="entry name" value="MucB/RseB_C"/>
</dbReference>
<evidence type="ECO:0000256" key="3">
    <source>
        <dbReference type="ARBA" id="ARBA00022729"/>
    </source>
</evidence>
<comment type="similarity">
    <text evidence="2">Belongs to the RseB family.</text>
</comment>
<dbReference type="NCBIfam" id="NF006990">
    <property type="entry name" value="PRK09455.1"/>
    <property type="match status" value="1"/>
</dbReference>
<dbReference type="InterPro" id="IPR038484">
    <property type="entry name" value="MucB/RseB_C_sf"/>
</dbReference>
<dbReference type="InterPro" id="IPR033434">
    <property type="entry name" value="MucB/RseB_N"/>
</dbReference>
<dbReference type="Gene3D" id="3.30.200.100">
    <property type="entry name" value="MucB/RseB, C-terminal domain"/>
    <property type="match status" value="1"/>
</dbReference>
<evidence type="ECO:0000259" key="7">
    <source>
        <dbReference type="Pfam" id="PF17188"/>
    </source>
</evidence>
<dbReference type="Proteomes" id="UP000254848">
    <property type="component" value="Unassembled WGS sequence"/>
</dbReference>
<sequence length="333" mass="36903">MKQFWLAFGFLTGSLLSSSAVWATPGGTVTQPTTPRSQSDATGELLRQMSGATRSLNYELAYINISKLGIESLRYRHAVLGNVSLAQMLQMDGPRREVLLRGNEVSYFEPGLEPFTLNGDHIVDSLPAVVFADVNKIRPYYNFIAVGEARVADRPTDVIRVVSRDGLRYSYVVWVDNASHLPLRVDLLDRDGETLEQFRVISFALGEDIGASMSALQQASLPPLLTLPQTEKVTFTWQINWLPQGFKEVSRSRRTLPTLSVPVESRLFSDGLFNFSVNVSPANTAANDQYLRQGRKTIHTETRNNTDITIVGELPPSTAKRIAESIALNGSRS</sequence>
<comment type="subcellular location">
    <subcellularLocation>
        <location evidence="1">Periplasm</location>
    </subcellularLocation>
</comment>
<dbReference type="EMBL" id="QRAP01000006">
    <property type="protein sequence ID" value="RDK90009.1"/>
    <property type="molecule type" value="Genomic_DNA"/>
</dbReference>
<dbReference type="PANTHER" id="PTHR38782:SF1">
    <property type="entry name" value="SIGMA-E FACTOR REGULATORY PROTEIN RSEB"/>
    <property type="match status" value="1"/>
</dbReference>
<evidence type="ECO:0000313" key="8">
    <source>
        <dbReference type="EMBL" id="RDK90009.1"/>
    </source>
</evidence>
<keyword evidence="3 5" id="KW-0732">Signal</keyword>